<dbReference type="SUPFAM" id="SSF88659">
    <property type="entry name" value="Sigma3 and sigma4 domains of RNA polymerase sigma factors"/>
    <property type="match status" value="1"/>
</dbReference>
<dbReference type="PANTHER" id="PTHR43133:SF60">
    <property type="entry name" value="RNA POLYMERASE SIGMA FACTOR SIGV"/>
    <property type="match status" value="1"/>
</dbReference>
<protein>
    <submittedName>
        <fullName evidence="6">RNA polymerase sigma factor</fullName>
    </submittedName>
</protein>
<comment type="similarity">
    <text evidence="1">Belongs to the sigma-70 factor family. ECF subfamily.</text>
</comment>
<dbReference type="InterPro" id="IPR000792">
    <property type="entry name" value="Tscrpt_reg_LuxR_C"/>
</dbReference>
<keyword evidence="2" id="KW-0805">Transcription regulation</keyword>
<dbReference type="InterPro" id="IPR013249">
    <property type="entry name" value="RNA_pol_sigma70_r4_t2"/>
</dbReference>
<evidence type="ECO:0000313" key="7">
    <source>
        <dbReference type="Proteomes" id="UP000267798"/>
    </source>
</evidence>
<comment type="caution">
    <text evidence="6">The sequence shown here is derived from an EMBL/GenBank/DDBJ whole genome shotgun (WGS) entry which is preliminary data.</text>
</comment>
<dbReference type="Gene3D" id="1.10.1740.10">
    <property type="match status" value="1"/>
</dbReference>
<organism evidence="6 7">
    <name type="scientific">Paenibacillus pinisoli</name>
    <dbReference type="NCBI Taxonomy" id="1276110"/>
    <lineage>
        <taxon>Bacteria</taxon>
        <taxon>Bacillati</taxon>
        <taxon>Bacillota</taxon>
        <taxon>Bacilli</taxon>
        <taxon>Bacillales</taxon>
        <taxon>Paenibacillaceae</taxon>
        <taxon>Paenibacillus</taxon>
    </lineage>
</organism>
<dbReference type="AlphaFoldDB" id="A0A3A6PFQ5"/>
<evidence type="ECO:0000313" key="6">
    <source>
        <dbReference type="EMBL" id="RJX39837.1"/>
    </source>
</evidence>
<dbReference type="InterPro" id="IPR013324">
    <property type="entry name" value="RNA_pol_sigma_r3/r4-like"/>
</dbReference>
<dbReference type="PROSITE" id="PS00622">
    <property type="entry name" value="HTH_LUXR_1"/>
    <property type="match status" value="1"/>
</dbReference>
<dbReference type="Gene3D" id="1.10.10.10">
    <property type="entry name" value="Winged helix-like DNA-binding domain superfamily/Winged helix DNA-binding domain"/>
    <property type="match status" value="1"/>
</dbReference>
<dbReference type="PANTHER" id="PTHR43133">
    <property type="entry name" value="RNA POLYMERASE ECF-TYPE SIGMA FACTO"/>
    <property type="match status" value="1"/>
</dbReference>
<sequence length="179" mass="21006">MKISTLVARHSGIISDDTDDVMSAILDAYDRHVDMVYRVCYSMMGNKQDAEDAAQTVFVKLMENDRPFTSIEHEKAWLILTARNHCRDMHRKWWKKKVVDLDPSVMELAGTATMERRELEDNLRRLPSTLRLLLYLYYYEGYKVVEIAEMLTLNPNTVKSQMRSARKRLKLQMGDDRVE</sequence>
<dbReference type="InterPro" id="IPR036388">
    <property type="entry name" value="WH-like_DNA-bd_sf"/>
</dbReference>
<dbReference type="InterPro" id="IPR014284">
    <property type="entry name" value="RNA_pol_sigma-70_dom"/>
</dbReference>
<dbReference type="RefSeq" id="WP_120109635.1">
    <property type="nucleotide sequence ID" value="NZ_QXQB01000002.1"/>
</dbReference>
<name>A0A3A6PFQ5_9BACL</name>
<dbReference type="Pfam" id="PF04542">
    <property type="entry name" value="Sigma70_r2"/>
    <property type="match status" value="1"/>
</dbReference>
<evidence type="ECO:0000256" key="2">
    <source>
        <dbReference type="ARBA" id="ARBA00023015"/>
    </source>
</evidence>
<evidence type="ECO:0000256" key="1">
    <source>
        <dbReference type="ARBA" id="ARBA00010641"/>
    </source>
</evidence>
<dbReference type="InterPro" id="IPR039425">
    <property type="entry name" value="RNA_pol_sigma-70-like"/>
</dbReference>
<dbReference type="Proteomes" id="UP000267798">
    <property type="component" value="Unassembled WGS sequence"/>
</dbReference>
<dbReference type="OrthoDB" id="9794508at2"/>
<dbReference type="InterPro" id="IPR007627">
    <property type="entry name" value="RNA_pol_sigma70_r2"/>
</dbReference>
<feature type="domain" description="HTH luxR-type" evidence="5">
    <location>
        <begin position="141"/>
        <end position="168"/>
    </location>
</feature>
<dbReference type="GO" id="GO:0003677">
    <property type="term" value="F:DNA binding"/>
    <property type="evidence" value="ECO:0007669"/>
    <property type="project" value="InterPro"/>
</dbReference>
<dbReference type="Pfam" id="PF08281">
    <property type="entry name" value="Sigma70_r4_2"/>
    <property type="match status" value="1"/>
</dbReference>
<dbReference type="NCBIfam" id="TIGR02937">
    <property type="entry name" value="sigma70-ECF"/>
    <property type="match status" value="1"/>
</dbReference>
<evidence type="ECO:0000256" key="4">
    <source>
        <dbReference type="ARBA" id="ARBA00023163"/>
    </source>
</evidence>
<accession>A0A3A6PFQ5</accession>
<gene>
    <name evidence="6" type="ORF">D3P09_10610</name>
</gene>
<dbReference type="GO" id="GO:0016987">
    <property type="term" value="F:sigma factor activity"/>
    <property type="evidence" value="ECO:0007669"/>
    <property type="project" value="UniProtKB-KW"/>
</dbReference>
<keyword evidence="3" id="KW-0731">Sigma factor</keyword>
<evidence type="ECO:0000259" key="5">
    <source>
        <dbReference type="PROSITE" id="PS00622"/>
    </source>
</evidence>
<dbReference type="EMBL" id="QXQB01000002">
    <property type="protein sequence ID" value="RJX39837.1"/>
    <property type="molecule type" value="Genomic_DNA"/>
</dbReference>
<reference evidence="6 7" key="1">
    <citation type="submission" date="2018-09" db="EMBL/GenBank/DDBJ databases">
        <title>Paenibacillus aracenensis nov. sp. isolated from a cave in southern Spain.</title>
        <authorList>
            <person name="Jurado V."/>
            <person name="Gutierrez-Patricio S."/>
            <person name="Gonzalez-Pimentel J.L."/>
            <person name="Miller A.Z."/>
            <person name="Laiz L."/>
            <person name="Saiz-Jimenez C."/>
        </authorList>
    </citation>
    <scope>NUCLEOTIDE SEQUENCE [LARGE SCALE GENOMIC DNA]</scope>
    <source>
        <strain evidence="6 7">JCM 19203</strain>
    </source>
</reference>
<dbReference type="InterPro" id="IPR013325">
    <property type="entry name" value="RNA_pol_sigma_r2"/>
</dbReference>
<keyword evidence="7" id="KW-1185">Reference proteome</keyword>
<proteinExistence type="inferred from homology"/>
<keyword evidence="4" id="KW-0804">Transcription</keyword>
<evidence type="ECO:0000256" key="3">
    <source>
        <dbReference type="ARBA" id="ARBA00023082"/>
    </source>
</evidence>
<dbReference type="GO" id="GO:0006352">
    <property type="term" value="P:DNA-templated transcription initiation"/>
    <property type="evidence" value="ECO:0007669"/>
    <property type="project" value="InterPro"/>
</dbReference>
<dbReference type="SUPFAM" id="SSF88946">
    <property type="entry name" value="Sigma2 domain of RNA polymerase sigma factors"/>
    <property type="match status" value="1"/>
</dbReference>